<gene>
    <name evidence="2" type="ORF">KDL28_22695</name>
</gene>
<evidence type="ECO:0000259" key="1">
    <source>
        <dbReference type="Pfam" id="PF12728"/>
    </source>
</evidence>
<proteinExistence type="predicted"/>
<evidence type="ECO:0000313" key="2">
    <source>
        <dbReference type="EMBL" id="MCO1657876.1"/>
    </source>
</evidence>
<protein>
    <submittedName>
        <fullName evidence="2">Helix-turn-helix domain-containing protein</fullName>
    </submittedName>
</protein>
<name>A0ABT1A4J8_9PSEU</name>
<dbReference type="Proteomes" id="UP001165283">
    <property type="component" value="Unassembled WGS sequence"/>
</dbReference>
<keyword evidence="3" id="KW-1185">Reference proteome</keyword>
<feature type="domain" description="Helix-turn-helix" evidence="1">
    <location>
        <begin position="13"/>
        <end position="61"/>
    </location>
</feature>
<organism evidence="2 3">
    <name type="scientific">Pseudonocardia humida</name>
    <dbReference type="NCBI Taxonomy" id="2800819"/>
    <lineage>
        <taxon>Bacteria</taxon>
        <taxon>Bacillati</taxon>
        <taxon>Actinomycetota</taxon>
        <taxon>Actinomycetes</taxon>
        <taxon>Pseudonocardiales</taxon>
        <taxon>Pseudonocardiaceae</taxon>
        <taxon>Pseudonocardia</taxon>
    </lineage>
</organism>
<reference evidence="2" key="1">
    <citation type="submission" date="2021-04" db="EMBL/GenBank/DDBJ databases">
        <title>Pseudonocardia sp. nov., isolated from sandy soil of mangrove forest.</title>
        <authorList>
            <person name="Zan Z."/>
            <person name="Huang R."/>
            <person name="Liu W."/>
        </authorList>
    </citation>
    <scope>NUCLEOTIDE SEQUENCE</scope>
    <source>
        <strain evidence="2">S2-4</strain>
    </source>
</reference>
<comment type="caution">
    <text evidence="2">The sequence shown here is derived from an EMBL/GenBank/DDBJ whole genome shotgun (WGS) entry which is preliminary data.</text>
</comment>
<dbReference type="EMBL" id="JAGSOV010000047">
    <property type="protein sequence ID" value="MCO1657876.1"/>
    <property type="molecule type" value="Genomic_DNA"/>
</dbReference>
<dbReference type="InterPro" id="IPR010093">
    <property type="entry name" value="SinI_DNA-bd"/>
</dbReference>
<dbReference type="Pfam" id="PF12728">
    <property type="entry name" value="HTH_17"/>
    <property type="match status" value="1"/>
</dbReference>
<accession>A0ABT1A4J8</accession>
<dbReference type="NCBIfam" id="TIGR01764">
    <property type="entry name" value="excise"/>
    <property type="match status" value="1"/>
</dbReference>
<evidence type="ECO:0000313" key="3">
    <source>
        <dbReference type="Proteomes" id="UP001165283"/>
    </source>
</evidence>
<dbReference type="RefSeq" id="WP_252441525.1">
    <property type="nucleotide sequence ID" value="NZ_JAGSOV010000047.1"/>
</dbReference>
<dbReference type="InterPro" id="IPR041657">
    <property type="entry name" value="HTH_17"/>
</dbReference>
<sequence>MFIGTDVPDSRILLSVEDAAGRLSISRTRMYALIKAGEIASIRVGRLRRIPSSALESFIERLTAEQIPQQQDRRRRTS</sequence>